<dbReference type="Pfam" id="PF00158">
    <property type="entry name" value="Sigma54_activat"/>
    <property type="match status" value="1"/>
</dbReference>
<keyword evidence="6" id="KW-1185">Reference proteome</keyword>
<dbReference type="Pfam" id="PF00989">
    <property type="entry name" value="PAS"/>
    <property type="match status" value="1"/>
</dbReference>
<dbReference type="InterPro" id="IPR025662">
    <property type="entry name" value="Sigma_54_int_dom_ATP-bd_1"/>
</dbReference>
<feature type="domain" description="PAS" evidence="4">
    <location>
        <begin position="209"/>
        <end position="255"/>
    </location>
</feature>
<dbReference type="PROSITE" id="PS50112">
    <property type="entry name" value="PAS"/>
    <property type="match status" value="1"/>
</dbReference>
<proteinExistence type="predicted"/>
<dbReference type="CDD" id="cd00009">
    <property type="entry name" value="AAA"/>
    <property type="match status" value="1"/>
</dbReference>
<feature type="domain" description="Sigma-54 factor interaction" evidence="3">
    <location>
        <begin position="334"/>
        <end position="559"/>
    </location>
</feature>
<dbReference type="PROSITE" id="PS50045">
    <property type="entry name" value="SIGMA54_INTERACT_4"/>
    <property type="match status" value="1"/>
</dbReference>
<dbReference type="InterPro" id="IPR003593">
    <property type="entry name" value="AAA+_ATPase"/>
</dbReference>
<organism evidence="5 6">
    <name type="scientific">Priestia iocasae</name>
    <dbReference type="NCBI Taxonomy" id="2291674"/>
    <lineage>
        <taxon>Bacteria</taxon>
        <taxon>Bacillati</taxon>
        <taxon>Bacillota</taxon>
        <taxon>Bacilli</taxon>
        <taxon>Bacillales</taxon>
        <taxon>Bacillaceae</taxon>
        <taxon>Priestia</taxon>
    </lineage>
</organism>
<dbReference type="Gene3D" id="3.40.50.300">
    <property type="entry name" value="P-loop containing nucleotide triphosphate hydrolases"/>
    <property type="match status" value="1"/>
</dbReference>
<dbReference type="InterPro" id="IPR035965">
    <property type="entry name" value="PAS-like_dom_sf"/>
</dbReference>
<dbReference type="PANTHER" id="PTHR32071:SF119">
    <property type="entry name" value="SIGMA L-DEPENDENT TRANSCRIPTIONAL REGULATOR YPLP-RELATED"/>
    <property type="match status" value="1"/>
</dbReference>
<dbReference type="SMART" id="SM00091">
    <property type="entry name" value="PAS"/>
    <property type="match status" value="1"/>
</dbReference>
<dbReference type="InterPro" id="IPR013767">
    <property type="entry name" value="PAS_fold"/>
</dbReference>
<dbReference type="Gene3D" id="1.10.8.60">
    <property type="match status" value="1"/>
</dbReference>
<dbReference type="PROSITE" id="PS00675">
    <property type="entry name" value="SIGMA54_INTERACT_1"/>
    <property type="match status" value="1"/>
</dbReference>
<accession>A0ABS2QX93</accession>
<dbReference type="SMART" id="SM00382">
    <property type="entry name" value="AAA"/>
    <property type="match status" value="1"/>
</dbReference>
<dbReference type="Gene3D" id="3.30.450.20">
    <property type="entry name" value="PAS domain"/>
    <property type="match status" value="1"/>
</dbReference>
<keyword evidence="1" id="KW-0547">Nucleotide-binding</keyword>
<dbReference type="Proteomes" id="UP000809829">
    <property type="component" value="Unassembled WGS sequence"/>
</dbReference>
<name>A0ABS2QX93_9BACI</name>
<dbReference type="PROSITE" id="PS00676">
    <property type="entry name" value="SIGMA54_INTERACT_2"/>
    <property type="match status" value="1"/>
</dbReference>
<dbReference type="InterPro" id="IPR013668">
    <property type="entry name" value="RNase_R_HTH_12"/>
</dbReference>
<comment type="caution">
    <text evidence="5">The sequence shown here is derived from an EMBL/GenBank/DDBJ whole genome shotgun (WGS) entry which is preliminary data.</text>
</comment>
<reference evidence="5 6" key="1">
    <citation type="submission" date="2021-01" db="EMBL/GenBank/DDBJ databases">
        <title>Genomic Encyclopedia of Type Strains, Phase IV (KMG-IV): sequencing the most valuable type-strain genomes for metagenomic binning, comparative biology and taxonomic classification.</title>
        <authorList>
            <person name="Goeker M."/>
        </authorList>
    </citation>
    <scope>NUCLEOTIDE SEQUENCE [LARGE SCALE GENOMIC DNA]</scope>
    <source>
        <strain evidence="5 6">DSM 104297</strain>
    </source>
</reference>
<sequence length="680" mass="77010">MRKYTLTLIAGTIETKEALTKQLNHLMGEFLHIHSFAVDEGLPNQLNDETILLSSNHVLQEVKEMLSTHSNVIVANRTVNHEQLDKLLELEKGKKVLVVNDFKETALELIDTLLEIGLLHLQYVPYDSNKRYYNDIDIAITPGETTIIPKYIPHKIDIGVRLLDVSTILKLVDHYALTHMSTVVSQRYIQSFIHLNQKLLHAEKQAERLRLHLENVVDAVDEGVLALNEGREVTVYNAFAAKVFGIPQQEAIGKSIDELKVQKDVATFIQQRQGEDGLFTINGIDVVVHRLELSQEKAIVVTIKNVNQAIEIEKKVKKEQLKSGLVAKYHFTHIIGSHPTIKETKKIGEKLAKSELPVLIQGETGTGKELFAHAIHHSSFRHTGPFLAVNCSAITETLLESELFGYEEGAFTGAQRGGKRGLFELADGGTIFLDEIGDISPNLQARLLRVLQEKEVRRIGGEKLIPINVRVVAATNKNLQAKIVKGEFRSDLYYRLNVLSLQLPSLVERKADIPLLVEHFINQSNQTVDIEHTVMDMLIQHKWEGNIRELKNTIDYMLTVCNGERLTLQDIPKNWSSFTHSTAEDSVFHVKQSSLTLMERKEYELILRIIKRCNENSQAASRRIISQEMKHTDQVLTDQQIRHRLNALESHSFITKGRGRSGTKITLQGIGFLQSLEEKR</sequence>
<dbReference type="InterPro" id="IPR058031">
    <property type="entry name" value="AAA_lid_NorR"/>
</dbReference>
<keyword evidence="2" id="KW-0067">ATP-binding</keyword>
<dbReference type="CDD" id="cd00130">
    <property type="entry name" value="PAS"/>
    <property type="match status" value="1"/>
</dbReference>
<evidence type="ECO:0000256" key="2">
    <source>
        <dbReference type="ARBA" id="ARBA00022840"/>
    </source>
</evidence>
<dbReference type="InterPro" id="IPR027417">
    <property type="entry name" value="P-loop_NTPase"/>
</dbReference>
<dbReference type="PANTHER" id="PTHR32071">
    <property type="entry name" value="TRANSCRIPTIONAL REGULATORY PROTEIN"/>
    <property type="match status" value="1"/>
</dbReference>
<dbReference type="RefSeq" id="WP_205188106.1">
    <property type="nucleotide sequence ID" value="NZ_JAFBFC010000005.1"/>
</dbReference>
<dbReference type="Pfam" id="PF25601">
    <property type="entry name" value="AAA_lid_14"/>
    <property type="match status" value="1"/>
</dbReference>
<evidence type="ECO:0000313" key="5">
    <source>
        <dbReference type="EMBL" id="MBM7704095.1"/>
    </source>
</evidence>
<dbReference type="EMBL" id="JAFBFC010000005">
    <property type="protein sequence ID" value="MBM7704095.1"/>
    <property type="molecule type" value="Genomic_DNA"/>
</dbReference>
<dbReference type="SUPFAM" id="SSF52540">
    <property type="entry name" value="P-loop containing nucleoside triphosphate hydrolases"/>
    <property type="match status" value="1"/>
</dbReference>
<dbReference type="SUPFAM" id="SSF55785">
    <property type="entry name" value="PYP-like sensor domain (PAS domain)"/>
    <property type="match status" value="1"/>
</dbReference>
<evidence type="ECO:0000259" key="3">
    <source>
        <dbReference type="PROSITE" id="PS50045"/>
    </source>
</evidence>
<dbReference type="Pfam" id="PF08461">
    <property type="entry name" value="WHD_RNase_R"/>
    <property type="match status" value="1"/>
</dbReference>
<evidence type="ECO:0000259" key="4">
    <source>
        <dbReference type="PROSITE" id="PS50112"/>
    </source>
</evidence>
<dbReference type="InterPro" id="IPR002078">
    <property type="entry name" value="Sigma_54_int"/>
</dbReference>
<protein>
    <submittedName>
        <fullName evidence="5">Transcriptional regulator with PAS, ATPase and Fis domain</fullName>
    </submittedName>
</protein>
<gene>
    <name evidence="5" type="ORF">JOC83_002945</name>
</gene>
<dbReference type="InterPro" id="IPR025943">
    <property type="entry name" value="Sigma_54_int_dom_ATP-bd_2"/>
</dbReference>
<dbReference type="InterPro" id="IPR000014">
    <property type="entry name" value="PAS"/>
</dbReference>
<evidence type="ECO:0000313" key="6">
    <source>
        <dbReference type="Proteomes" id="UP000809829"/>
    </source>
</evidence>
<evidence type="ECO:0000256" key="1">
    <source>
        <dbReference type="ARBA" id="ARBA00022741"/>
    </source>
</evidence>